<dbReference type="Pfam" id="PF00133">
    <property type="entry name" value="tRNA-synt_1"/>
    <property type="match status" value="1"/>
</dbReference>
<dbReference type="Pfam" id="PF06827">
    <property type="entry name" value="zf-FPG_IleRS"/>
    <property type="match status" value="1"/>
</dbReference>
<evidence type="ECO:0000256" key="5">
    <source>
        <dbReference type="ARBA" id="ARBA00022741"/>
    </source>
</evidence>
<feature type="short sequence motif" description="'KMSKS' region" evidence="12">
    <location>
        <begin position="662"/>
        <end position="666"/>
    </location>
</feature>
<reference evidence="16 17" key="1">
    <citation type="submission" date="2018-09" db="EMBL/GenBank/DDBJ databases">
        <title>Altererythrobacter spongiae sp. nov., isolated from a marine sponge.</title>
        <authorList>
            <person name="Zhuang L."/>
            <person name="Luo L."/>
        </authorList>
    </citation>
    <scope>NUCLEOTIDE SEQUENCE [LARGE SCALE GENOMIC DNA]</scope>
    <source>
        <strain evidence="16 17">HN-Y73</strain>
    </source>
</reference>
<comment type="similarity">
    <text evidence="1 12">Belongs to the class-I aminoacyl-tRNA synthetase family. IleS type 1 subfamily.</text>
</comment>
<feature type="short sequence motif" description="'HIGH' region" evidence="12">
    <location>
        <begin position="66"/>
        <end position="76"/>
    </location>
</feature>
<dbReference type="OrthoDB" id="9810365at2"/>
<dbReference type="GO" id="GO:0004822">
    <property type="term" value="F:isoleucine-tRNA ligase activity"/>
    <property type="evidence" value="ECO:0007669"/>
    <property type="project" value="UniProtKB-UniRule"/>
</dbReference>
<feature type="domain" description="Aminoacyl-tRNA synthetase class Ia" evidence="13">
    <location>
        <begin position="36"/>
        <end position="700"/>
    </location>
</feature>
<evidence type="ECO:0000256" key="12">
    <source>
        <dbReference type="HAMAP-Rule" id="MF_02002"/>
    </source>
</evidence>
<evidence type="ECO:0000259" key="13">
    <source>
        <dbReference type="Pfam" id="PF00133"/>
    </source>
</evidence>
<comment type="cofactor">
    <cofactor evidence="12">
        <name>Zn(2+)</name>
        <dbReference type="ChEBI" id="CHEBI:29105"/>
    </cofactor>
    <text evidence="12">Binds 1 zinc ion per subunit.</text>
</comment>
<evidence type="ECO:0000256" key="7">
    <source>
        <dbReference type="ARBA" id="ARBA00022840"/>
    </source>
</evidence>
<proteinExistence type="inferred from homology"/>
<evidence type="ECO:0000259" key="15">
    <source>
        <dbReference type="Pfam" id="PF08264"/>
    </source>
</evidence>
<accession>A0A420EIN5</accession>
<dbReference type="InterPro" id="IPR002301">
    <property type="entry name" value="Ile-tRNA-ligase"/>
</dbReference>
<keyword evidence="4 12" id="KW-0479">Metal-binding</keyword>
<dbReference type="GO" id="GO:0000049">
    <property type="term" value="F:tRNA binding"/>
    <property type="evidence" value="ECO:0007669"/>
    <property type="project" value="InterPro"/>
</dbReference>
<keyword evidence="9 12" id="KW-0030">Aminoacyl-tRNA synthetase</keyword>
<dbReference type="EMBL" id="RAPF01000005">
    <property type="protein sequence ID" value="RKF20517.1"/>
    <property type="molecule type" value="Genomic_DNA"/>
</dbReference>
<dbReference type="AlphaFoldDB" id="A0A420EIN5"/>
<keyword evidence="2 12" id="KW-0963">Cytoplasm</keyword>
<dbReference type="Gene3D" id="3.90.740.10">
    <property type="entry name" value="Valyl/Leucyl/Isoleucyl-tRNA synthetase, editing domain"/>
    <property type="match status" value="1"/>
</dbReference>
<dbReference type="PANTHER" id="PTHR42765:SF1">
    <property type="entry name" value="ISOLEUCINE--TRNA LIGASE, MITOCHONDRIAL"/>
    <property type="match status" value="1"/>
</dbReference>
<feature type="binding site" evidence="12">
    <location>
        <position position="936"/>
    </location>
    <ligand>
        <name>Zn(2+)</name>
        <dbReference type="ChEBI" id="CHEBI:29105"/>
    </ligand>
</feature>
<dbReference type="InterPro" id="IPR010663">
    <property type="entry name" value="Znf_FPG/IleRS"/>
</dbReference>
<feature type="binding site" evidence="12">
    <location>
        <position position="939"/>
    </location>
    <ligand>
        <name>Zn(2+)</name>
        <dbReference type="ChEBI" id="CHEBI:29105"/>
    </ligand>
</feature>
<evidence type="ECO:0000256" key="10">
    <source>
        <dbReference type="ARBA" id="ARBA00025217"/>
    </source>
</evidence>
<feature type="binding site" evidence="12">
    <location>
        <position position="621"/>
    </location>
    <ligand>
        <name>L-isoleucyl-5'-AMP</name>
        <dbReference type="ChEBI" id="CHEBI:178002"/>
    </ligand>
</feature>
<dbReference type="InterPro" id="IPR001412">
    <property type="entry name" value="aa-tRNA-synth_I_CS"/>
</dbReference>
<evidence type="ECO:0000256" key="9">
    <source>
        <dbReference type="ARBA" id="ARBA00023146"/>
    </source>
</evidence>
<comment type="function">
    <text evidence="10 12">Catalyzes the attachment of isoleucine to tRNA(Ile). As IleRS can inadvertently accommodate and process structurally similar amino acids such as valine, to avoid such errors it has two additional distinct tRNA(Ile)-dependent editing activities. One activity is designated as 'pretransfer' editing and involves the hydrolysis of activated Val-AMP. The other activity is designated 'posttransfer' editing and involves deacylation of mischarged Val-tRNA(Ile).</text>
</comment>
<dbReference type="Proteomes" id="UP000284395">
    <property type="component" value="Unassembled WGS sequence"/>
</dbReference>
<evidence type="ECO:0000256" key="8">
    <source>
        <dbReference type="ARBA" id="ARBA00022917"/>
    </source>
</evidence>
<evidence type="ECO:0000313" key="17">
    <source>
        <dbReference type="Proteomes" id="UP000284395"/>
    </source>
</evidence>
<dbReference type="Pfam" id="PF08264">
    <property type="entry name" value="Anticodon_1"/>
    <property type="match status" value="1"/>
</dbReference>
<dbReference type="InterPro" id="IPR009080">
    <property type="entry name" value="tRNAsynth_Ia_anticodon-bd"/>
</dbReference>
<dbReference type="NCBIfam" id="TIGR00392">
    <property type="entry name" value="ileS"/>
    <property type="match status" value="1"/>
</dbReference>
<dbReference type="GO" id="GO:0005524">
    <property type="term" value="F:ATP binding"/>
    <property type="evidence" value="ECO:0007669"/>
    <property type="project" value="UniProtKB-UniRule"/>
</dbReference>
<dbReference type="InterPro" id="IPR023585">
    <property type="entry name" value="Ile-tRNA-ligase_type1"/>
</dbReference>
<dbReference type="InterPro" id="IPR009008">
    <property type="entry name" value="Val/Leu/Ile-tRNA-synth_edit"/>
</dbReference>
<comment type="caution">
    <text evidence="16">The sequence shown here is derived from an EMBL/GenBank/DDBJ whole genome shotgun (WGS) entry which is preliminary data.</text>
</comment>
<evidence type="ECO:0000256" key="1">
    <source>
        <dbReference type="ARBA" id="ARBA00006887"/>
    </source>
</evidence>
<feature type="binding site" evidence="12">
    <location>
        <position position="665"/>
    </location>
    <ligand>
        <name>ATP</name>
        <dbReference type="ChEBI" id="CHEBI:30616"/>
    </ligand>
</feature>
<feature type="binding site" evidence="12">
    <location>
        <position position="953"/>
    </location>
    <ligand>
        <name>Zn(2+)</name>
        <dbReference type="ChEBI" id="CHEBI:29105"/>
    </ligand>
</feature>
<gene>
    <name evidence="12" type="primary">ileS</name>
    <name evidence="16" type="ORF">D6851_10215</name>
</gene>
<dbReference type="InterPro" id="IPR033708">
    <property type="entry name" value="Anticodon_Ile_BEm"/>
</dbReference>
<dbReference type="SUPFAM" id="SSF50677">
    <property type="entry name" value="ValRS/IleRS/LeuRS editing domain"/>
    <property type="match status" value="1"/>
</dbReference>
<keyword evidence="5 12" id="KW-0547">Nucleotide-binding</keyword>
<dbReference type="InterPro" id="IPR002300">
    <property type="entry name" value="aa-tRNA-synth_Ia"/>
</dbReference>
<keyword evidence="17" id="KW-1185">Reference proteome</keyword>
<feature type="binding site" evidence="12">
    <location>
        <position position="956"/>
    </location>
    <ligand>
        <name>Zn(2+)</name>
        <dbReference type="ChEBI" id="CHEBI:29105"/>
    </ligand>
</feature>
<evidence type="ECO:0000256" key="4">
    <source>
        <dbReference type="ARBA" id="ARBA00022723"/>
    </source>
</evidence>
<evidence type="ECO:0000256" key="6">
    <source>
        <dbReference type="ARBA" id="ARBA00022833"/>
    </source>
</evidence>
<keyword evidence="7 12" id="KW-0067">ATP-binding</keyword>
<dbReference type="SUPFAM" id="SSF52374">
    <property type="entry name" value="Nucleotidylyl transferase"/>
    <property type="match status" value="1"/>
</dbReference>
<evidence type="ECO:0000313" key="16">
    <source>
        <dbReference type="EMBL" id="RKF20517.1"/>
    </source>
</evidence>
<dbReference type="PRINTS" id="PR00984">
    <property type="entry name" value="TRNASYNTHILE"/>
</dbReference>
<dbReference type="InterPro" id="IPR014729">
    <property type="entry name" value="Rossmann-like_a/b/a_fold"/>
</dbReference>
<evidence type="ECO:0000256" key="2">
    <source>
        <dbReference type="ARBA" id="ARBA00022490"/>
    </source>
</evidence>
<organism evidence="16 17">
    <name type="scientific">Altericroceibacterium spongiae</name>
    <dbReference type="NCBI Taxonomy" id="2320269"/>
    <lineage>
        <taxon>Bacteria</taxon>
        <taxon>Pseudomonadati</taxon>
        <taxon>Pseudomonadota</taxon>
        <taxon>Alphaproteobacteria</taxon>
        <taxon>Sphingomonadales</taxon>
        <taxon>Erythrobacteraceae</taxon>
        <taxon>Altericroceibacterium</taxon>
    </lineage>
</organism>
<keyword evidence="6 12" id="KW-0862">Zinc</keyword>
<dbReference type="CDD" id="cd07960">
    <property type="entry name" value="Anticodon_Ia_Ile_BEm"/>
    <property type="match status" value="1"/>
</dbReference>
<dbReference type="SUPFAM" id="SSF47323">
    <property type="entry name" value="Anticodon-binding domain of a subclass of class I aminoacyl-tRNA synthetases"/>
    <property type="match status" value="1"/>
</dbReference>
<dbReference type="PANTHER" id="PTHR42765">
    <property type="entry name" value="SOLEUCYL-TRNA SYNTHETASE"/>
    <property type="match status" value="1"/>
</dbReference>
<dbReference type="EC" id="6.1.1.5" evidence="12"/>
<comment type="subcellular location">
    <subcellularLocation>
        <location evidence="12">Cytoplasm</location>
    </subcellularLocation>
</comment>
<dbReference type="FunFam" id="3.40.50.620:FF:000042">
    <property type="entry name" value="Isoleucine--tRNA ligase"/>
    <property type="match status" value="1"/>
</dbReference>
<evidence type="ECO:0000256" key="3">
    <source>
        <dbReference type="ARBA" id="ARBA00022598"/>
    </source>
</evidence>
<comment type="subunit">
    <text evidence="12">Monomer.</text>
</comment>
<name>A0A420EIN5_9SPHN</name>
<dbReference type="RefSeq" id="WP_120324814.1">
    <property type="nucleotide sequence ID" value="NZ_RAPF01000005.1"/>
</dbReference>
<dbReference type="Gene3D" id="1.10.730.20">
    <property type="match status" value="1"/>
</dbReference>
<dbReference type="HAMAP" id="MF_02002">
    <property type="entry name" value="Ile_tRNA_synth_type1"/>
    <property type="match status" value="1"/>
</dbReference>
<dbReference type="GO" id="GO:0002161">
    <property type="term" value="F:aminoacyl-tRNA deacylase activity"/>
    <property type="evidence" value="ECO:0007669"/>
    <property type="project" value="InterPro"/>
</dbReference>
<dbReference type="GO" id="GO:0008270">
    <property type="term" value="F:zinc ion binding"/>
    <property type="evidence" value="ECO:0007669"/>
    <property type="project" value="UniProtKB-UniRule"/>
</dbReference>
<keyword evidence="3 12" id="KW-0436">Ligase</keyword>
<dbReference type="InterPro" id="IPR013155">
    <property type="entry name" value="M/V/L/I-tRNA-synth_anticd-bd"/>
</dbReference>
<evidence type="ECO:0000256" key="11">
    <source>
        <dbReference type="ARBA" id="ARBA00048359"/>
    </source>
</evidence>
<dbReference type="PROSITE" id="PS00178">
    <property type="entry name" value="AA_TRNA_LIGASE_I"/>
    <property type="match status" value="1"/>
</dbReference>
<dbReference type="GO" id="GO:0006428">
    <property type="term" value="P:isoleucyl-tRNA aminoacylation"/>
    <property type="evidence" value="ECO:0007669"/>
    <property type="project" value="UniProtKB-UniRule"/>
</dbReference>
<feature type="domain" description="Zinc finger FPG/IleRS-type" evidence="14">
    <location>
        <begin position="934"/>
        <end position="958"/>
    </location>
</feature>
<protein>
    <recommendedName>
        <fullName evidence="12">Isoleucine--tRNA ligase</fullName>
        <ecNumber evidence="12">6.1.1.5</ecNumber>
    </recommendedName>
    <alternativeName>
        <fullName evidence="12">Isoleucyl-tRNA synthetase</fullName>
        <shortName evidence="12">IleRS</shortName>
    </alternativeName>
</protein>
<dbReference type="Gene3D" id="3.40.50.620">
    <property type="entry name" value="HUPs"/>
    <property type="match status" value="2"/>
</dbReference>
<comment type="domain">
    <text evidence="12">IleRS has two distinct active sites: one for aminoacylation and one for editing. The misactivated valine is translocated from the active site to the editing site, which sterically excludes the correctly activated isoleucine. The single editing site contains two valyl binding pockets, one specific for each substrate (Val-AMP or Val-tRNA(Ile)).</text>
</comment>
<dbReference type="GO" id="GO:0005829">
    <property type="term" value="C:cytosol"/>
    <property type="evidence" value="ECO:0007669"/>
    <property type="project" value="TreeGrafter"/>
</dbReference>
<comment type="catalytic activity">
    <reaction evidence="11 12">
        <text>tRNA(Ile) + L-isoleucine + ATP = L-isoleucyl-tRNA(Ile) + AMP + diphosphate</text>
        <dbReference type="Rhea" id="RHEA:11060"/>
        <dbReference type="Rhea" id="RHEA-COMP:9666"/>
        <dbReference type="Rhea" id="RHEA-COMP:9695"/>
        <dbReference type="ChEBI" id="CHEBI:30616"/>
        <dbReference type="ChEBI" id="CHEBI:33019"/>
        <dbReference type="ChEBI" id="CHEBI:58045"/>
        <dbReference type="ChEBI" id="CHEBI:78442"/>
        <dbReference type="ChEBI" id="CHEBI:78528"/>
        <dbReference type="ChEBI" id="CHEBI:456215"/>
        <dbReference type="EC" id="6.1.1.5"/>
    </reaction>
</comment>
<sequence>MAQQRDDKERDWRPTVFLPRTGFPMKAGLPQKEPGILEKWQTEDLHGTLRAQRAGREKFILHDGPPYANGDMHIGHALNHILKDMVCRTQSLLGKDAPYVPGWDCHGLPIEWKVEEQYRKKKKNKDEVPQKEFRAECRAYAAKWVDVQREQLKRLGILGDWDHPYLTMDPEAEATIVAELLKFAESGQLYRGAKPVMWSPVEKTALAEAEVEYEDITSTQIDVAFEIVESPVKELVGAYAVIWTTTPWTIPVNQALAYGDDVEYVVIGHDGKKLLLAEILLPATLARHSSENGNDVDILWRGKGSDLAGTKARHPMHKLGGFFATLRPMLAGDFVTTDAGTGIVHLAPDHGEDDFDLCKANGINPVFAVEADGRYRADWLWLPRTDERSNSVINARFTAPDGPICEDLREAGALLSARNDESTRHSYPHSWRSKAKVIYRCTPQWFVPMDQPLGALEFDAAPLDGIGGAIAATASVPTATLRETALKALSETRFVPEKGRNRIRSMVEGRPDWVLSRQRAWGVPITLFVNRETGAYLVDKDVNARIVAAVQAQGVDAWDEENAQALLGEKYDLADYERVTDILDVWFDSGSTHAFVLESGRWPALTRPEGYDGPPADLYLEGSDQHRGWFQSSLLESCGTRGRAPYKAVLTHGFTMDAKGMKMSKSLGNTISPLDVMRDYGADIIRLWALSVDYTADHRIGPEILKGVADQYRKLRNTFRYMLGALADYDTAEAVPVDQMPELEHYMLALLGDLEITLRNAVDNYDYDRYTRALADFCNEDLSAFFFDIRKDRLYCDAPDSAERRAYRTVLDMLFHALVRFAAPVLVFTAEEVWQTRYPESDSVHLLEWPELPGVSADKARWENLRKLREQVMEAIEPMRREKQIRSGLEANVTVPGSAVPYDFTDADLAELFITGPVTRAQQDAISVSKSGDSKCGRCWRHLPEVAEEGALCNRCADAVSDMELPE</sequence>
<keyword evidence="8 12" id="KW-0648">Protein biosynthesis</keyword>
<dbReference type="InterPro" id="IPR050081">
    <property type="entry name" value="Ile-tRNA_ligase"/>
</dbReference>
<evidence type="ECO:0000259" key="14">
    <source>
        <dbReference type="Pfam" id="PF06827"/>
    </source>
</evidence>
<feature type="domain" description="Methionyl/Valyl/Leucyl/Isoleucyl-tRNA synthetase anticodon-binding" evidence="15">
    <location>
        <begin position="745"/>
        <end position="894"/>
    </location>
</feature>